<organism evidence="1 2">
    <name type="scientific">Paramecium sonneborni</name>
    <dbReference type="NCBI Taxonomy" id="65129"/>
    <lineage>
        <taxon>Eukaryota</taxon>
        <taxon>Sar</taxon>
        <taxon>Alveolata</taxon>
        <taxon>Ciliophora</taxon>
        <taxon>Intramacronucleata</taxon>
        <taxon>Oligohymenophorea</taxon>
        <taxon>Peniculida</taxon>
        <taxon>Parameciidae</taxon>
        <taxon>Paramecium</taxon>
    </lineage>
</organism>
<reference evidence="1" key="1">
    <citation type="submission" date="2021-01" db="EMBL/GenBank/DDBJ databases">
        <authorList>
            <consortium name="Genoscope - CEA"/>
            <person name="William W."/>
        </authorList>
    </citation>
    <scope>NUCLEOTIDE SEQUENCE</scope>
</reference>
<sequence>MTEEIISQYIPKYNNGTAILKDLLRDGLEQAFIRKFKNKDDSIYISEFKLRHNLEKRDKDNDHLIEQKKKSNLIIKKI</sequence>
<evidence type="ECO:0000313" key="1">
    <source>
        <dbReference type="EMBL" id="CAD8101109.1"/>
    </source>
</evidence>
<protein>
    <submittedName>
        <fullName evidence="1">Uncharacterized protein</fullName>
    </submittedName>
</protein>
<keyword evidence="2" id="KW-1185">Reference proteome</keyword>
<accession>A0A8S1PDP5</accession>
<gene>
    <name evidence="1" type="ORF">PSON_ATCC_30995.1.T0750100</name>
</gene>
<dbReference type="Proteomes" id="UP000692954">
    <property type="component" value="Unassembled WGS sequence"/>
</dbReference>
<dbReference type="EMBL" id="CAJJDN010000075">
    <property type="protein sequence ID" value="CAD8101109.1"/>
    <property type="molecule type" value="Genomic_DNA"/>
</dbReference>
<name>A0A8S1PDP5_9CILI</name>
<comment type="caution">
    <text evidence="1">The sequence shown here is derived from an EMBL/GenBank/DDBJ whole genome shotgun (WGS) entry which is preliminary data.</text>
</comment>
<proteinExistence type="predicted"/>
<dbReference type="AlphaFoldDB" id="A0A8S1PDP5"/>
<evidence type="ECO:0000313" key="2">
    <source>
        <dbReference type="Proteomes" id="UP000692954"/>
    </source>
</evidence>